<dbReference type="PANTHER" id="PTHR10884">
    <property type="entry name" value="NADH DEHYDROGENASE UBIQUINONE IRON-SULFUR PROTEIN 3"/>
    <property type="match status" value="1"/>
</dbReference>
<dbReference type="GO" id="GO:0008137">
    <property type="term" value="F:NADH dehydrogenase (ubiquinone) activity"/>
    <property type="evidence" value="ECO:0007669"/>
    <property type="project" value="InterPro"/>
</dbReference>
<dbReference type="HOGENOM" id="CLU_042628_6_0_0"/>
<evidence type="ECO:0000256" key="3">
    <source>
        <dbReference type="HAMAP-Rule" id="MF_01357"/>
    </source>
</evidence>
<protein>
    <recommendedName>
        <fullName evidence="3">NADH-quinone oxidoreductase subunit C</fullName>
        <ecNumber evidence="3">7.1.1.-</ecNumber>
    </recommendedName>
    <alternativeName>
        <fullName evidence="3">NADH dehydrogenase I subunit C</fullName>
    </alternativeName>
    <alternativeName>
        <fullName evidence="3">NDH-1 subunit C</fullName>
    </alternativeName>
</protein>
<evidence type="ECO:0000256" key="5">
    <source>
        <dbReference type="RuleBase" id="RU003582"/>
    </source>
</evidence>
<dbReference type="STRING" id="768670.Calni_0314"/>
<proteinExistence type="inferred from homology"/>
<dbReference type="InterPro" id="IPR020396">
    <property type="entry name" value="NADH_UbQ_OxRdtase_CS"/>
</dbReference>
<keyword evidence="3 4" id="KW-1278">Translocase</keyword>
<feature type="domain" description="NADH:ubiquinone oxidoreductase 30kDa subunit" evidence="6">
    <location>
        <begin position="30"/>
        <end position="147"/>
    </location>
</feature>
<accession>E4TJX6</accession>
<sequence length="164" mass="19386">MTFADLVAKLGEKFPSKINSYEKFGTRFIVVDRAVAKDLLRSMKYDFGFTYLVDIVATHWPKRKEKFDVVYNLFSINDKLRVFVKYSIENEKTFTVTDIWQGANFLEREQYDLVGVVFEGHPDLRRILLPEFFDGHPLRKEYPLKGRKWFNNADEQGLGLKFTR</sequence>
<comment type="catalytic activity">
    <reaction evidence="3 5">
        <text>a quinone + NADH + 5 H(+)(in) = a quinol + NAD(+) + 4 H(+)(out)</text>
        <dbReference type="Rhea" id="RHEA:57888"/>
        <dbReference type="ChEBI" id="CHEBI:15378"/>
        <dbReference type="ChEBI" id="CHEBI:24646"/>
        <dbReference type="ChEBI" id="CHEBI:57540"/>
        <dbReference type="ChEBI" id="CHEBI:57945"/>
        <dbReference type="ChEBI" id="CHEBI:132124"/>
    </reaction>
</comment>
<dbReference type="PROSITE" id="PS00542">
    <property type="entry name" value="COMPLEX1_30K"/>
    <property type="match status" value="1"/>
</dbReference>
<keyword evidence="3" id="KW-0472">Membrane</keyword>
<dbReference type="EC" id="7.1.1.-" evidence="3"/>
<gene>
    <name evidence="3" type="primary">nuoC</name>
    <name evidence="7" type="ordered locus">Calni_0314</name>
</gene>
<dbReference type="PANTHER" id="PTHR10884:SF14">
    <property type="entry name" value="NADH DEHYDROGENASE [UBIQUINONE] IRON-SULFUR PROTEIN 3, MITOCHONDRIAL"/>
    <property type="match status" value="1"/>
</dbReference>
<keyword evidence="2 3" id="KW-0813">Transport</keyword>
<keyword evidence="3 5" id="KW-0874">Quinone</keyword>
<keyword evidence="3" id="KW-1003">Cell membrane</keyword>
<comment type="subunit">
    <text evidence="3">NDH-1 is composed of 14 different subunits. Subunits NuoB, C, D, E, F, and G constitute the peripheral sector of the complex.</text>
</comment>
<dbReference type="AlphaFoldDB" id="E4TJX6"/>
<keyword evidence="3 4" id="KW-0520">NAD</keyword>
<dbReference type="InterPro" id="IPR001268">
    <property type="entry name" value="NADH_UbQ_OxRdtase_30kDa_su"/>
</dbReference>
<keyword evidence="3" id="KW-0997">Cell inner membrane</keyword>
<dbReference type="Pfam" id="PF00329">
    <property type="entry name" value="Complex1_30kDa"/>
    <property type="match status" value="1"/>
</dbReference>
<keyword evidence="8" id="KW-1185">Reference proteome</keyword>
<dbReference type="SUPFAM" id="SSF143243">
    <property type="entry name" value="Nqo5-like"/>
    <property type="match status" value="1"/>
</dbReference>
<comment type="function">
    <text evidence="3">NDH-1 shuttles electrons from NADH, via FMN and iron-sulfur (Fe-S) centers, to quinones in the respiratory chain. The immediate electron acceptor for the enzyme in this species is believed to be ubiquinone. Couples the redox reaction to proton translocation (for every two electrons transferred, four hydrogen ions are translocated across the cytoplasmic membrane), and thus conserves the redox energy in a proton gradient.</text>
</comment>
<dbReference type="Gene3D" id="3.30.460.80">
    <property type="entry name" value="NADH:ubiquinone oxidoreductase, 30kDa subunit"/>
    <property type="match status" value="1"/>
</dbReference>
<evidence type="ECO:0000313" key="7">
    <source>
        <dbReference type="EMBL" id="ADR18227.1"/>
    </source>
</evidence>
<dbReference type="InterPro" id="IPR037232">
    <property type="entry name" value="NADH_quin_OxRdtase_su_C/D-like"/>
</dbReference>
<evidence type="ECO:0000313" key="8">
    <source>
        <dbReference type="Proteomes" id="UP000007039"/>
    </source>
</evidence>
<dbReference type="HAMAP" id="MF_01357">
    <property type="entry name" value="NDH1_NuoC"/>
    <property type="match status" value="1"/>
</dbReference>
<comment type="subcellular location">
    <subcellularLocation>
        <location evidence="3">Cell inner membrane</location>
        <topology evidence="3">Peripheral membrane protein</topology>
        <orientation evidence="3">Cytoplasmic side</orientation>
    </subcellularLocation>
</comment>
<evidence type="ECO:0000256" key="2">
    <source>
        <dbReference type="ARBA" id="ARBA00022448"/>
    </source>
</evidence>
<dbReference type="OrthoDB" id="9803286at2"/>
<reference key="1">
    <citation type="submission" date="2010-11" db="EMBL/GenBank/DDBJ databases">
        <title>The complete genome of chromosome of Calditerrivibrio nitroreducens DSM 19672.</title>
        <authorList>
            <consortium name="US DOE Joint Genome Institute (JGI-PGF)"/>
            <person name="Lucas S."/>
            <person name="Copeland A."/>
            <person name="Lapidus A."/>
            <person name="Bruce D."/>
            <person name="Goodwin L."/>
            <person name="Pitluck S."/>
            <person name="Kyrpides N."/>
            <person name="Mavromatis K."/>
            <person name="Ivanova N."/>
            <person name="Mikhailova N."/>
            <person name="Zeytun A."/>
            <person name="Brettin T."/>
            <person name="Detter J.C."/>
            <person name="Tapia R."/>
            <person name="Han C."/>
            <person name="Land M."/>
            <person name="Hauser L."/>
            <person name="Markowitz V."/>
            <person name="Cheng J.-F."/>
            <person name="Hugenholtz P."/>
            <person name="Woyke T."/>
            <person name="Wu D."/>
            <person name="Spring S."/>
            <person name="Schroeder M."/>
            <person name="Brambilla E."/>
            <person name="Klenk H.-P."/>
            <person name="Eisen J.A."/>
        </authorList>
    </citation>
    <scope>NUCLEOTIDE SEQUENCE [LARGE SCALE GENOMIC DNA]</scope>
    <source>
        <strain>DSM 19672</strain>
    </source>
</reference>
<keyword evidence="3" id="KW-0830">Ubiquinone</keyword>
<dbReference type="EMBL" id="CP002347">
    <property type="protein sequence ID" value="ADR18227.1"/>
    <property type="molecule type" value="Genomic_DNA"/>
</dbReference>
<dbReference type="Proteomes" id="UP000007039">
    <property type="component" value="Chromosome"/>
</dbReference>
<organism evidence="7 8">
    <name type="scientific">Calditerrivibrio nitroreducens (strain DSM 19672 / NBRC 101217 / Yu37-1)</name>
    <dbReference type="NCBI Taxonomy" id="768670"/>
    <lineage>
        <taxon>Bacteria</taxon>
        <taxon>Pseudomonadati</taxon>
        <taxon>Deferribacterota</taxon>
        <taxon>Deferribacteres</taxon>
        <taxon>Deferribacterales</taxon>
        <taxon>Calditerrivibrionaceae</taxon>
    </lineage>
</organism>
<dbReference type="eggNOG" id="COG0852">
    <property type="taxonomic scope" value="Bacteria"/>
</dbReference>
<evidence type="ECO:0000259" key="6">
    <source>
        <dbReference type="Pfam" id="PF00329"/>
    </source>
</evidence>
<dbReference type="GO" id="GO:0005886">
    <property type="term" value="C:plasma membrane"/>
    <property type="evidence" value="ECO:0007669"/>
    <property type="project" value="UniProtKB-SubCell"/>
</dbReference>
<dbReference type="RefSeq" id="WP_013450443.1">
    <property type="nucleotide sequence ID" value="NC_014758.1"/>
</dbReference>
<comment type="similarity">
    <text evidence="1 3 4">Belongs to the complex I 30 kDa subunit family.</text>
</comment>
<dbReference type="InterPro" id="IPR010218">
    <property type="entry name" value="NADH_DH_suC"/>
</dbReference>
<dbReference type="GO" id="GO:0050136">
    <property type="term" value="F:NADH dehydrogenase (quinone) (non-electrogenic) activity"/>
    <property type="evidence" value="ECO:0007669"/>
    <property type="project" value="UniProtKB-UniRule"/>
</dbReference>
<name>E4TJX6_CALNY</name>
<reference evidence="7 8" key="2">
    <citation type="journal article" date="2011" name="Stand. Genomic Sci.">
        <title>Complete genome sequence of Calditerrivibrio nitroreducens type strain (Yu37-1).</title>
        <authorList>
            <person name="Pitluck S."/>
            <person name="Sikorski J."/>
            <person name="Zeytun A."/>
            <person name="Lapidus A."/>
            <person name="Nolan M."/>
            <person name="Lucas S."/>
            <person name="Hammon N."/>
            <person name="Deshpande S."/>
            <person name="Cheng J.F."/>
            <person name="Tapia R."/>
            <person name="Han C."/>
            <person name="Goodwin L."/>
            <person name="Liolios K."/>
            <person name="Pagani I."/>
            <person name="Ivanova N."/>
            <person name="Mavromatis K."/>
            <person name="Pati A."/>
            <person name="Chen A."/>
            <person name="Palaniappan K."/>
            <person name="Hauser L."/>
            <person name="Chang Y.J."/>
            <person name="Jeffries C.D."/>
            <person name="Detter J.C."/>
            <person name="Brambilla E."/>
            <person name="Djao O.D."/>
            <person name="Rohde M."/>
            <person name="Spring S."/>
            <person name="Goker M."/>
            <person name="Woyke T."/>
            <person name="Bristow J."/>
            <person name="Eisen J.A."/>
            <person name="Markowitz V."/>
            <person name="Hugenholtz P."/>
            <person name="Kyrpides N.C."/>
            <person name="Klenk H.P."/>
            <person name="Land M."/>
        </authorList>
    </citation>
    <scope>NUCLEOTIDE SEQUENCE [LARGE SCALE GENOMIC DNA]</scope>
    <source>
        <strain evidence="8">DSM 19672 / NBRC 101217 / Yu37-1</strain>
    </source>
</reference>
<evidence type="ECO:0000256" key="4">
    <source>
        <dbReference type="RuleBase" id="RU003456"/>
    </source>
</evidence>
<dbReference type="GO" id="GO:0048038">
    <property type="term" value="F:quinone binding"/>
    <property type="evidence" value="ECO:0007669"/>
    <property type="project" value="UniProtKB-KW"/>
</dbReference>
<dbReference type="KEGG" id="cni:Calni_0314"/>
<keyword evidence="7" id="KW-0560">Oxidoreductase</keyword>
<evidence type="ECO:0000256" key="1">
    <source>
        <dbReference type="ARBA" id="ARBA00007569"/>
    </source>
</evidence>